<feature type="transmembrane region" description="Helical" evidence="6">
    <location>
        <begin position="15"/>
        <end position="36"/>
    </location>
</feature>
<dbReference type="InterPro" id="IPR037185">
    <property type="entry name" value="EmrE-like"/>
</dbReference>
<dbReference type="OrthoDB" id="9813617at2"/>
<reference evidence="8 9" key="1">
    <citation type="journal article" date="2013" name="Genome Announc.">
        <title>Complete genome sequence of Simiduia agarivorans SA1(T), a marine bacterium able to degrade a variety of polysaccharides.</title>
        <authorList>
            <person name="Lin S.Y."/>
            <person name="Shieh W.Y."/>
            <person name="Chen J.S."/>
            <person name="Tang S.L."/>
        </authorList>
    </citation>
    <scope>NUCLEOTIDE SEQUENCE [LARGE SCALE GENOMIC DNA]</scope>
    <source>
        <strain evidence="9">DSM 21679 / JCM 13881 / BCRC 17597 / SA1</strain>
    </source>
</reference>
<feature type="domain" description="EamA" evidence="7">
    <location>
        <begin position="13"/>
        <end position="147"/>
    </location>
</feature>
<feature type="transmembrane region" description="Helical" evidence="6">
    <location>
        <begin position="228"/>
        <end position="246"/>
    </location>
</feature>
<evidence type="ECO:0000256" key="3">
    <source>
        <dbReference type="ARBA" id="ARBA00022692"/>
    </source>
</evidence>
<dbReference type="InterPro" id="IPR050638">
    <property type="entry name" value="AA-Vitamin_Transporters"/>
</dbReference>
<proteinExistence type="predicted"/>
<dbReference type="RefSeq" id="WP_015046922.1">
    <property type="nucleotide sequence ID" value="NC_018868.3"/>
</dbReference>
<evidence type="ECO:0000256" key="1">
    <source>
        <dbReference type="ARBA" id="ARBA00004651"/>
    </source>
</evidence>
<accession>K4KKL9</accession>
<evidence type="ECO:0000256" key="2">
    <source>
        <dbReference type="ARBA" id="ARBA00022475"/>
    </source>
</evidence>
<dbReference type="KEGG" id="saga:M5M_07790"/>
<feature type="transmembrane region" description="Helical" evidence="6">
    <location>
        <begin position="131"/>
        <end position="152"/>
    </location>
</feature>
<feature type="transmembrane region" description="Helical" evidence="6">
    <location>
        <begin position="189"/>
        <end position="208"/>
    </location>
</feature>
<dbReference type="InterPro" id="IPR000620">
    <property type="entry name" value="EamA_dom"/>
</dbReference>
<evidence type="ECO:0000313" key="9">
    <source>
        <dbReference type="Proteomes" id="UP000000466"/>
    </source>
</evidence>
<evidence type="ECO:0000259" key="7">
    <source>
        <dbReference type="Pfam" id="PF00892"/>
    </source>
</evidence>
<dbReference type="HOGENOM" id="CLU_033863_9_0_6"/>
<organism evidence="8 9">
    <name type="scientific">Simiduia agarivorans (strain DSM 21679 / JCM 13881 / BCRC 17597 / SA1)</name>
    <dbReference type="NCBI Taxonomy" id="1117647"/>
    <lineage>
        <taxon>Bacteria</taxon>
        <taxon>Pseudomonadati</taxon>
        <taxon>Pseudomonadota</taxon>
        <taxon>Gammaproteobacteria</taxon>
        <taxon>Cellvibrionales</taxon>
        <taxon>Cellvibrionaceae</taxon>
        <taxon>Simiduia</taxon>
    </lineage>
</organism>
<keyword evidence="5 6" id="KW-0472">Membrane</keyword>
<dbReference type="PANTHER" id="PTHR32322:SF18">
    <property type="entry name" value="S-ADENOSYLMETHIONINE_S-ADENOSYLHOMOCYSTEINE TRANSPORTER"/>
    <property type="match status" value="1"/>
</dbReference>
<dbReference type="AlphaFoldDB" id="K4KKL9"/>
<sequence length="317" mass="34014">MDEPPQHTQRDSTGAWLAVGSITLFSAKPIFIKWAYEYGVDATTLMTLRLLISAPFFLLAGAWAIRQRRPSVRDGVLAAGLGLLGAYLSGWLDMAGLMFIPAQLERMLLFTYPIFTVLLGWLLCRTPVTRAIGVCMLLTYSGLALMFGADYALHGDNITVGTLLVLAASFSFALYMILSQPPIHRMGSVAFTAIMMLSATVAICLHHAVVGPMTDQHTSLAAQPLEIWVIAGLLAGLCTVTPAFMGSEAVKRLGPQQVSLMGNAGPIITSLLAVGFLGEVLSLQHALGMALIVIGIAILQRPPSGWRRPKLRPAGSR</sequence>
<feature type="domain" description="EamA" evidence="7">
    <location>
        <begin position="161"/>
        <end position="299"/>
    </location>
</feature>
<evidence type="ECO:0000256" key="6">
    <source>
        <dbReference type="SAM" id="Phobius"/>
    </source>
</evidence>
<dbReference type="EMBL" id="CP003746">
    <property type="protein sequence ID" value="AFU98749.1"/>
    <property type="molecule type" value="Genomic_DNA"/>
</dbReference>
<keyword evidence="9" id="KW-1185">Reference proteome</keyword>
<dbReference type="SUPFAM" id="SSF103481">
    <property type="entry name" value="Multidrug resistance efflux transporter EmrE"/>
    <property type="match status" value="2"/>
</dbReference>
<gene>
    <name evidence="8" type="ordered locus">M5M_07790</name>
</gene>
<keyword evidence="3 6" id="KW-0812">Transmembrane</keyword>
<evidence type="ECO:0000256" key="5">
    <source>
        <dbReference type="ARBA" id="ARBA00023136"/>
    </source>
</evidence>
<feature type="transmembrane region" description="Helical" evidence="6">
    <location>
        <begin position="77"/>
        <end position="100"/>
    </location>
</feature>
<dbReference type="Pfam" id="PF00892">
    <property type="entry name" value="EamA"/>
    <property type="match status" value="2"/>
</dbReference>
<feature type="transmembrane region" description="Helical" evidence="6">
    <location>
        <begin position="106"/>
        <end position="124"/>
    </location>
</feature>
<feature type="transmembrane region" description="Helical" evidence="6">
    <location>
        <begin position="283"/>
        <end position="300"/>
    </location>
</feature>
<dbReference type="PANTHER" id="PTHR32322">
    <property type="entry name" value="INNER MEMBRANE TRANSPORTER"/>
    <property type="match status" value="1"/>
</dbReference>
<protein>
    <recommendedName>
        <fullName evidence="7">EamA domain-containing protein</fullName>
    </recommendedName>
</protein>
<feature type="transmembrane region" description="Helical" evidence="6">
    <location>
        <begin position="48"/>
        <end position="65"/>
    </location>
</feature>
<dbReference type="Gene3D" id="1.10.3730.20">
    <property type="match status" value="1"/>
</dbReference>
<evidence type="ECO:0000256" key="4">
    <source>
        <dbReference type="ARBA" id="ARBA00022989"/>
    </source>
</evidence>
<evidence type="ECO:0000313" key="8">
    <source>
        <dbReference type="EMBL" id="AFU98749.1"/>
    </source>
</evidence>
<keyword evidence="2" id="KW-1003">Cell membrane</keyword>
<feature type="transmembrane region" description="Helical" evidence="6">
    <location>
        <begin position="158"/>
        <end position="177"/>
    </location>
</feature>
<dbReference type="GO" id="GO:0005886">
    <property type="term" value="C:plasma membrane"/>
    <property type="evidence" value="ECO:0007669"/>
    <property type="project" value="UniProtKB-SubCell"/>
</dbReference>
<feature type="transmembrane region" description="Helical" evidence="6">
    <location>
        <begin position="258"/>
        <end position="277"/>
    </location>
</feature>
<keyword evidence="4 6" id="KW-1133">Transmembrane helix</keyword>
<dbReference type="Proteomes" id="UP000000466">
    <property type="component" value="Chromosome"/>
</dbReference>
<dbReference type="eggNOG" id="COG0697">
    <property type="taxonomic scope" value="Bacteria"/>
</dbReference>
<comment type="subcellular location">
    <subcellularLocation>
        <location evidence="1">Cell membrane</location>
        <topology evidence="1">Multi-pass membrane protein</topology>
    </subcellularLocation>
</comment>
<name>K4KKL9_SIMAS</name>